<dbReference type="InterPro" id="IPR009061">
    <property type="entry name" value="DNA-bd_dom_put_sf"/>
</dbReference>
<evidence type="ECO:0000256" key="1">
    <source>
        <dbReference type="ARBA" id="ARBA00022491"/>
    </source>
</evidence>
<dbReference type="PANTHER" id="PTHR30204:SF69">
    <property type="entry name" value="MERR-FAMILY TRANSCRIPTIONAL REGULATOR"/>
    <property type="match status" value="1"/>
</dbReference>
<keyword evidence="3" id="KW-0238">DNA-binding</keyword>
<keyword evidence="2" id="KW-0805">Transcription regulation</keyword>
<organism evidence="6 7">
    <name type="scientific">Streptomyces drozdowiczii</name>
    <dbReference type="NCBI Taxonomy" id="202862"/>
    <lineage>
        <taxon>Bacteria</taxon>
        <taxon>Bacillati</taxon>
        <taxon>Actinomycetota</taxon>
        <taxon>Actinomycetes</taxon>
        <taxon>Kitasatosporales</taxon>
        <taxon>Streptomycetaceae</taxon>
        <taxon>Streptomyces</taxon>
    </lineage>
</organism>
<dbReference type="PANTHER" id="PTHR30204">
    <property type="entry name" value="REDOX-CYCLING DRUG-SENSING TRANSCRIPTIONAL ACTIVATOR SOXR"/>
    <property type="match status" value="1"/>
</dbReference>
<keyword evidence="1" id="KW-0678">Repressor</keyword>
<evidence type="ECO:0000256" key="3">
    <source>
        <dbReference type="ARBA" id="ARBA00023125"/>
    </source>
</evidence>
<dbReference type="SMART" id="SM00422">
    <property type="entry name" value="HTH_MERR"/>
    <property type="match status" value="1"/>
</dbReference>
<dbReference type="Gene3D" id="1.10.1660.10">
    <property type="match status" value="1"/>
</dbReference>
<protein>
    <submittedName>
        <fullName evidence="6">MerR family transcriptional regulator</fullName>
    </submittedName>
</protein>
<evidence type="ECO:0000256" key="4">
    <source>
        <dbReference type="ARBA" id="ARBA00023163"/>
    </source>
</evidence>
<reference evidence="6" key="1">
    <citation type="journal article" date="2022" name="Front. Microbiol.">
        <title>Mirubactin C rescues the lethal effect of cell wall biosynthesis mutations in Bacillus subtilis.</title>
        <authorList>
            <person name="Kepplinger B."/>
            <person name="Wen X."/>
            <person name="Tyler A.R."/>
            <person name="Kim B.Y."/>
            <person name="Brown J."/>
            <person name="Banks P."/>
            <person name="Dashti Y."/>
            <person name="Mackenzie E.S."/>
            <person name="Wills C."/>
            <person name="Kawai Y."/>
            <person name="Waldron K.J."/>
            <person name="Allenby N.E.E."/>
            <person name="Wu L.J."/>
            <person name="Hall M.J."/>
            <person name="Errington J."/>
        </authorList>
    </citation>
    <scope>NUCLEOTIDE SEQUENCE</scope>
    <source>
        <strain evidence="6">MDA8-470</strain>
    </source>
</reference>
<feature type="domain" description="HTH merR-type" evidence="5">
    <location>
        <begin position="11"/>
        <end position="76"/>
    </location>
</feature>
<sequence>MKSSEGAPLGIGAAAARFGLPAHVLRHWESVGLLDPARDAAGRRRYGVRDLERVATVVRAKRAGLALDTIRLLVSASEPDRRRAVLGAEAERLRAVIDAARASLELVECALSCGHEDITRCPHYRAVIAAGG</sequence>
<gene>
    <name evidence="6" type="ORF">NEH16_18120</name>
</gene>
<dbReference type="InterPro" id="IPR000551">
    <property type="entry name" value="MerR-type_HTH_dom"/>
</dbReference>
<dbReference type="Proteomes" id="UP001164963">
    <property type="component" value="Chromosome"/>
</dbReference>
<evidence type="ECO:0000256" key="2">
    <source>
        <dbReference type="ARBA" id="ARBA00023015"/>
    </source>
</evidence>
<evidence type="ECO:0000259" key="5">
    <source>
        <dbReference type="PROSITE" id="PS50937"/>
    </source>
</evidence>
<evidence type="ECO:0000313" key="7">
    <source>
        <dbReference type="Proteomes" id="UP001164963"/>
    </source>
</evidence>
<dbReference type="RefSeq" id="WP_265543651.1">
    <property type="nucleotide sequence ID" value="NZ_CP098740.1"/>
</dbReference>
<evidence type="ECO:0000313" key="6">
    <source>
        <dbReference type="EMBL" id="UZK55782.1"/>
    </source>
</evidence>
<keyword evidence="7" id="KW-1185">Reference proteome</keyword>
<dbReference type="CDD" id="cd00592">
    <property type="entry name" value="HTH_MerR-like"/>
    <property type="match status" value="1"/>
</dbReference>
<dbReference type="InterPro" id="IPR047057">
    <property type="entry name" value="MerR_fam"/>
</dbReference>
<dbReference type="EMBL" id="CP098740">
    <property type="protein sequence ID" value="UZK55782.1"/>
    <property type="molecule type" value="Genomic_DNA"/>
</dbReference>
<accession>A0ABY6PUN7</accession>
<dbReference type="PROSITE" id="PS50937">
    <property type="entry name" value="HTH_MERR_2"/>
    <property type="match status" value="1"/>
</dbReference>
<proteinExistence type="predicted"/>
<dbReference type="SUPFAM" id="SSF46955">
    <property type="entry name" value="Putative DNA-binding domain"/>
    <property type="match status" value="1"/>
</dbReference>
<dbReference type="Pfam" id="PF13411">
    <property type="entry name" value="MerR_1"/>
    <property type="match status" value="1"/>
</dbReference>
<dbReference type="PRINTS" id="PR00040">
    <property type="entry name" value="HTHMERR"/>
</dbReference>
<name>A0ABY6PUN7_9ACTN</name>
<keyword evidence="4" id="KW-0804">Transcription</keyword>